<comment type="catalytic activity">
    <reaction evidence="12">
        <text>Zn(2+)(in) + 2 H(+)(out) = Zn(2+)(out) + 2 H(+)(in)</text>
        <dbReference type="Rhea" id="RHEA:72627"/>
        <dbReference type="ChEBI" id="CHEBI:15378"/>
        <dbReference type="ChEBI" id="CHEBI:29105"/>
    </reaction>
</comment>
<protein>
    <submittedName>
        <fullName evidence="16">Cation efflux family</fullName>
    </submittedName>
</protein>
<dbReference type="GO" id="GO:0005385">
    <property type="term" value="F:zinc ion transmembrane transporter activity"/>
    <property type="evidence" value="ECO:0007669"/>
    <property type="project" value="TreeGrafter"/>
</dbReference>
<evidence type="ECO:0000256" key="5">
    <source>
        <dbReference type="ARBA" id="ARBA00022723"/>
    </source>
</evidence>
<keyword evidence="4 13" id="KW-0812">Transmembrane</keyword>
<keyword evidence="10 13" id="KW-0472">Membrane</keyword>
<dbReference type="GO" id="GO:0005886">
    <property type="term" value="C:plasma membrane"/>
    <property type="evidence" value="ECO:0007669"/>
    <property type="project" value="TreeGrafter"/>
</dbReference>
<feature type="domain" description="Cation efflux protein transmembrane" evidence="14">
    <location>
        <begin position="127"/>
        <end position="333"/>
    </location>
</feature>
<keyword evidence="3" id="KW-0813">Transport</keyword>
<dbReference type="SUPFAM" id="SSF161111">
    <property type="entry name" value="Cation efflux protein transmembrane domain-like"/>
    <property type="match status" value="1"/>
</dbReference>
<feature type="transmembrane region" description="Helical" evidence="13">
    <location>
        <begin position="158"/>
        <end position="175"/>
    </location>
</feature>
<reference evidence="16 17" key="1">
    <citation type="journal article" date="2024" name="BMC Genomics">
        <title>De novo assembly and annotation of Popillia japonica's genome with initial clues to its potential as an invasive pest.</title>
        <authorList>
            <person name="Cucini C."/>
            <person name="Boschi S."/>
            <person name="Funari R."/>
            <person name="Cardaioli E."/>
            <person name="Iannotti N."/>
            <person name="Marturano G."/>
            <person name="Paoli F."/>
            <person name="Bruttini M."/>
            <person name="Carapelli A."/>
            <person name="Frati F."/>
            <person name="Nardi F."/>
        </authorList>
    </citation>
    <scope>NUCLEOTIDE SEQUENCE [LARGE SCALE GENOMIC DNA]</scope>
    <source>
        <strain evidence="16">DMR45628</strain>
    </source>
</reference>
<dbReference type="Proteomes" id="UP001458880">
    <property type="component" value="Unassembled WGS sequence"/>
</dbReference>
<keyword evidence="5" id="KW-0479">Metal-binding</keyword>
<dbReference type="InterPro" id="IPR027470">
    <property type="entry name" value="Cation_efflux_CTD"/>
</dbReference>
<dbReference type="InterPro" id="IPR058533">
    <property type="entry name" value="Cation_efflux_TM"/>
</dbReference>
<feature type="transmembrane region" description="Helical" evidence="13">
    <location>
        <begin position="125"/>
        <end position="146"/>
    </location>
</feature>
<dbReference type="InterPro" id="IPR050681">
    <property type="entry name" value="CDF/SLC30A"/>
</dbReference>
<keyword evidence="11" id="KW-0968">Cytoplasmic vesicle</keyword>
<keyword evidence="8 13" id="KW-1133">Transmembrane helix</keyword>
<evidence type="ECO:0000256" key="7">
    <source>
        <dbReference type="ARBA" id="ARBA00022906"/>
    </source>
</evidence>
<name>A0AAW1KMT2_POPJA</name>
<keyword evidence="9" id="KW-0406">Ion transport</keyword>
<dbReference type="EMBL" id="JASPKY010000192">
    <property type="protein sequence ID" value="KAK9722043.1"/>
    <property type="molecule type" value="Genomic_DNA"/>
</dbReference>
<dbReference type="GO" id="GO:0046872">
    <property type="term" value="F:metal ion binding"/>
    <property type="evidence" value="ECO:0007669"/>
    <property type="project" value="UniProtKB-KW"/>
</dbReference>
<sequence length="426" mass="46937">MELYCEHHDSVFNDDDTFLLDDENTTSKQLQCLKCSDGSRTEKNENFNSVIKIEGNSWIQNKNGVITGMCCNERLNVNGDNLDSPEDSPLLTSRRNSAFGNLAIGNYHCHGNFKHTEDLTALKKLVTVSLICLVFMVAELIGGYLAGSLAVMTDAAHLFSDLIGFFISIISIWIGRKPPSYKMTFGYHRAEVLGAFLSVMVIWVLAGTFSILAVGRLIKGEYEIDANTMLIISSLGLLINLIMGVVLHGGLNHNHGHGHLSHLHSHEENINVRAAAAHIIGDILQSAGVLLTALILKFAPEAKVLDPICTIVFAIIVVCATLTVAKDSFLILLESSQMHVGELIFTLRNINGVKHVHSVRSWRLAPGKNIVAAHLAVDDDCDRDVVLNRATNLLHNRLKIANSYIQIESYDSQLINNCQQCQELQC</sequence>
<evidence type="ECO:0000259" key="15">
    <source>
        <dbReference type="Pfam" id="PF16916"/>
    </source>
</evidence>
<evidence type="ECO:0000256" key="3">
    <source>
        <dbReference type="ARBA" id="ARBA00022448"/>
    </source>
</evidence>
<dbReference type="InterPro" id="IPR027469">
    <property type="entry name" value="Cation_efflux_TMD_sf"/>
</dbReference>
<dbReference type="PANTHER" id="PTHR11562:SF17">
    <property type="entry name" value="RE54080P-RELATED"/>
    <property type="match status" value="1"/>
</dbReference>
<evidence type="ECO:0000256" key="6">
    <source>
        <dbReference type="ARBA" id="ARBA00022833"/>
    </source>
</evidence>
<accession>A0AAW1KMT2</accession>
<keyword evidence="7" id="KW-0864">Zinc transport</keyword>
<evidence type="ECO:0000313" key="17">
    <source>
        <dbReference type="Proteomes" id="UP001458880"/>
    </source>
</evidence>
<evidence type="ECO:0000256" key="9">
    <source>
        <dbReference type="ARBA" id="ARBA00023065"/>
    </source>
</evidence>
<dbReference type="InterPro" id="IPR002524">
    <property type="entry name" value="Cation_efflux"/>
</dbReference>
<dbReference type="GO" id="GO:0030658">
    <property type="term" value="C:transport vesicle membrane"/>
    <property type="evidence" value="ECO:0007669"/>
    <property type="project" value="UniProtKB-SubCell"/>
</dbReference>
<evidence type="ECO:0000256" key="8">
    <source>
        <dbReference type="ARBA" id="ARBA00022989"/>
    </source>
</evidence>
<evidence type="ECO:0000256" key="11">
    <source>
        <dbReference type="ARBA" id="ARBA00023329"/>
    </source>
</evidence>
<feature type="transmembrane region" description="Helical" evidence="13">
    <location>
        <begin position="270"/>
        <end position="296"/>
    </location>
</feature>
<evidence type="ECO:0000256" key="12">
    <source>
        <dbReference type="ARBA" id="ARBA00048349"/>
    </source>
</evidence>
<comment type="subcellular location">
    <subcellularLocation>
        <location evidence="1">Cytoplasmic vesicle</location>
        <location evidence="1">Secretory vesicle membrane</location>
        <topology evidence="1">Multi-pass membrane protein</topology>
    </subcellularLocation>
</comment>
<evidence type="ECO:0000256" key="2">
    <source>
        <dbReference type="ARBA" id="ARBA00008873"/>
    </source>
</evidence>
<evidence type="ECO:0000256" key="1">
    <source>
        <dbReference type="ARBA" id="ARBA00004638"/>
    </source>
</evidence>
<comment type="similarity">
    <text evidence="2">Belongs to the cation diffusion facilitator (CDF) transporter (TC 2.A.4) family. SLC30A subfamily.</text>
</comment>
<dbReference type="InterPro" id="IPR036837">
    <property type="entry name" value="Cation_efflux_CTD_sf"/>
</dbReference>
<evidence type="ECO:0000259" key="14">
    <source>
        <dbReference type="Pfam" id="PF01545"/>
    </source>
</evidence>
<evidence type="ECO:0000256" key="4">
    <source>
        <dbReference type="ARBA" id="ARBA00022692"/>
    </source>
</evidence>
<dbReference type="Gene3D" id="1.20.1510.10">
    <property type="entry name" value="Cation efflux protein transmembrane domain"/>
    <property type="match status" value="1"/>
</dbReference>
<dbReference type="Pfam" id="PF16916">
    <property type="entry name" value="ZT_dimer"/>
    <property type="match status" value="1"/>
</dbReference>
<evidence type="ECO:0000313" key="16">
    <source>
        <dbReference type="EMBL" id="KAK9722043.1"/>
    </source>
</evidence>
<dbReference type="Pfam" id="PF01545">
    <property type="entry name" value="Cation_efflux"/>
    <property type="match status" value="1"/>
</dbReference>
<feature type="transmembrane region" description="Helical" evidence="13">
    <location>
        <begin position="308"/>
        <end position="325"/>
    </location>
</feature>
<keyword evidence="6" id="KW-0862">Zinc</keyword>
<dbReference type="GO" id="GO:0010043">
    <property type="term" value="P:response to zinc ion"/>
    <property type="evidence" value="ECO:0007669"/>
    <property type="project" value="TreeGrafter"/>
</dbReference>
<gene>
    <name evidence="16" type="ORF">QE152_g19886</name>
</gene>
<proteinExistence type="inferred from homology"/>
<feature type="transmembrane region" description="Helical" evidence="13">
    <location>
        <begin position="230"/>
        <end position="250"/>
    </location>
</feature>
<feature type="domain" description="Cation efflux protein cytoplasmic" evidence="15">
    <location>
        <begin position="342"/>
        <end position="410"/>
    </location>
</feature>
<dbReference type="AlphaFoldDB" id="A0AAW1KMT2"/>
<organism evidence="16 17">
    <name type="scientific">Popillia japonica</name>
    <name type="common">Japanese beetle</name>
    <dbReference type="NCBI Taxonomy" id="7064"/>
    <lineage>
        <taxon>Eukaryota</taxon>
        <taxon>Metazoa</taxon>
        <taxon>Ecdysozoa</taxon>
        <taxon>Arthropoda</taxon>
        <taxon>Hexapoda</taxon>
        <taxon>Insecta</taxon>
        <taxon>Pterygota</taxon>
        <taxon>Neoptera</taxon>
        <taxon>Endopterygota</taxon>
        <taxon>Coleoptera</taxon>
        <taxon>Polyphaga</taxon>
        <taxon>Scarabaeiformia</taxon>
        <taxon>Scarabaeidae</taxon>
        <taxon>Rutelinae</taxon>
        <taxon>Popillia</taxon>
    </lineage>
</organism>
<evidence type="ECO:0000256" key="10">
    <source>
        <dbReference type="ARBA" id="ARBA00023136"/>
    </source>
</evidence>
<dbReference type="FunFam" id="1.20.1510.10:FF:000002">
    <property type="entry name" value="zinc transporter 3 isoform X1"/>
    <property type="match status" value="1"/>
</dbReference>
<comment type="caution">
    <text evidence="16">The sequence shown here is derived from an EMBL/GenBank/DDBJ whole genome shotgun (WGS) entry which is preliminary data.</text>
</comment>
<keyword evidence="17" id="KW-1185">Reference proteome</keyword>
<evidence type="ECO:0000256" key="13">
    <source>
        <dbReference type="SAM" id="Phobius"/>
    </source>
</evidence>
<dbReference type="NCBIfam" id="TIGR01297">
    <property type="entry name" value="CDF"/>
    <property type="match status" value="1"/>
</dbReference>
<feature type="transmembrane region" description="Helical" evidence="13">
    <location>
        <begin position="195"/>
        <end position="218"/>
    </location>
</feature>
<dbReference type="PANTHER" id="PTHR11562">
    <property type="entry name" value="CATION EFFLUX PROTEIN/ ZINC TRANSPORTER"/>
    <property type="match status" value="1"/>
</dbReference>
<dbReference type="SUPFAM" id="SSF160240">
    <property type="entry name" value="Cation efflux protein cytoplasmic domain-like"/>
    <property type="match status" value="1"/>
</dbReference>